<keyword evidence="4 5" id="KW-0472">Membrane</keyword>
<evidence type="ECO:0000313" key="7">
    <source>
        <dbReference type="Proteomes" id="UP001501444"/>
    </source>
</evidence>
<dbReference type="PANTHER" id="PTHR42770">
    <property type="entry name" value="AMINO ACID TRANSPORTER-RELATED"/>
    <property type="match status" value="1"/>
</dbReference>
<feature type="transmembrane region" description="Helical" evidence="5">
    <location>
        <begin position="339"/>
        <end position="358"/>
    </location>
</feature>
<dbReference type="PIRSF" id="PIRSF006060">
    <property type="entry name" value="AA_transporter"/>
    <property type="match status" value="1"/>
</dbReference>
<reference evidence="7" key="1">
    <citation type="journal article" date="2019" name="Int. J. Syst. Evol. Microbiol.">
        <title>The Global Catalogue of Microorganisms (GCM) 10K type strain sequencing project: providing services to taxonomists for standard genome sequencing and annotation.</title>
        <authorList>
            <consortium name="The Broad Institute Genomics Platform"/>
            <consortium name="The Broad Institute Genome Sequencing Center for Infectious Disease"/>
            <person name="Wu L."/>
            <person name="Ma J."/>
        </authorList>
    </citation>
    <scope>NUCLEOTIDE SEQUENCE [LARGE SCALE GENOMIC DNA]</scope>
    <source>
        <strain evidence="7">JCM 3272</strain>
    </source>
</reference>
<evidence type="ECO:0000256" key="4">
    <source>
        <dbReference type="ARBA" id="ARBA00023136"/>
    </source>
</evidence>
<dbReference type="Gene3D" id="1.20.1740.10">
    <property type="entry name" value="Amino acid/polyamine transporter I"/>
    <property type="match status" value="1"/>
</dbReference>
<feature type="transmembrane region" description="Helical" evidence="5">
    <location>
        <begin position="101"/>
        <end position="124"/>
    </location>
</feature>
<evidence type="ECO:0000313" key="6">
    <source>
        <dbReference type="EMBL" id="GAA2351695.1"/>
    </source>
</evidence>
<evidence type="ECO:0000256" key="5">
    <source>
        <dbReference type="SAM" id="Phobius"/>
    </source>
</evidence>
<name>A0ABP5THL2_9ACTN</name>
<comment type="subcellular location">
    <subcellularLocation>
        <location evidence="1">Membrane</location>
        <topology evidence="1">Multi-pass membrane protein</topology>
    </subcellularLocation>
</comment>
<proteinExistence type="predicted"/>
<feature type="transmembrane region" description="Helical" evidence="5">
    <location>
        <begin position="364"/>
        <end position="389"/>
    </location>
</feature>
<evidence type="ECO:0000256" key="2">
    <source>
        <dbReference type="ARBA" id="ARBA00022692"/>
    </source>
</evidence>
<organism evidence="6 7">
    <name type="scientific">Dactylosporangium salmoneum</name>
    <dbReference type="NCBI Taxonomy" id="53361"/>
    <lineage>
        <taxon>Bacteria</taxon>
        <taxon>Bacillati</taxon>
        <taxon>Actinomycetota</taxon>
        <taxon>Actinomycetes</taxon>
        <taxon>Micromonosporales</taxon>
        <taxon>Micromonosporaceae</taxon>
        <taxon>Dactylosporangium</taxon>
    </lineage>
</organism>
<sequence length="490" mass="50571">MLERRQLGAPTLFVLAISASSPLTVLGGGIPATLAATGVIAVAVSFPLLSVMLAALAVGYTAAVKAMAHAPAGRRSPAISAPGYALWTTGFGRVFGPAGGLLGVVGYSAIGISLYGLFGWYMALFHVGGWQLWSWVALAVVTVYGFLPARATTVTVAAVFIGQVAVIVVYLVAAFTHPAAGAVSSAAVDFGQVFAGGFLVVFPLSLAAFIGWEGVAAYSAEARTPRSVGRAIHLGVWFLAGLFLLLAWAVVTGYGEDTVVDAARNPNGGVPFGLLARAVGPAAEVIAGLVVVLAVFTAMLAFHQTATRHWFAMSQEHLLPAALRAVTTRAHRTIPTGGALTQTVLTAAVLAGFQLAGADPIATMFTWLSAIGALTVLVLLIGAALAAVGYFHRGGGTNETLWTRTIAPVAGAGTVVTGLLLWRLPVQLNTTGDDHHWLLVPAVTATCLIGGTVWGALVRRLRPATFQQLGQAQPGALEVPEERLAKYLAK</sequence>
<dbReference type="PANTHER" id="PTHR42770:SF16">
    <property type="entry name" value="AMINO ACID PERMEASE"/>
    <property type="match status" value="1"/>
</dbReference>
<accession>A0ABP5THL2</accession>
<feature type="transmembrane region" description="Helical" evidence="5">
    <location>
        <begin position="436"/>
        <end position="458"/>
    </location>
</feature>
<feature type="transmembrane region" description="Helical" evidence="5">
    <location>
        <begin position="401"/>
        <end position="424"/>
    </location>
</feature>
<feature type="transmembrane region" description="Helical" evidence="5">
    <location>
        <begin position="45"/>
        <end position="68"/>
    </location>
</feature>
<feature type="transmembrane region" description="Helical" evidence="5">
    <location>
        <begin position="130"/>
        <end position="147"/>
    </location>
</feature>
<dbReference type="RefSeq" id="WP_344614135.1">
    <property type="nucleotide sequence ID" value="NZ_BAAARV010000031.1"/>
</dbReference>
<keyword evidence="3 5" id="KW-1133">Transmembrane helix</keyword>
<dbReference type="Proteomes" id="UP001501444">
    <property type="component" value="Unassembled WGS sequence"/>
</dbReference>
<dbReference type="InterPro" id="IPR050367">
    <property type="entry name" value="APC_superfamily"/>
</dbReference>
<feature type="transmembrane region" description="Helical" evidence="5">
    <location>
        <begin position="274"/>
        <end position="302"/>
    </location>
</feature>
<keyword evidence="2 5" id="KW-0812">Transmembrane</keyword>
<evidence type="ECO:0000256" key="1">
    <source>
        <dbReference type="ARBA" id="ARBA00004141"/>
    </source>
</evidence>
<protein>
    <submittedName>
        <fullName evidence="6">APC family permease</fullName>
    </submittedName>
</protein>
<gene>
    <name evidence="6" type="ORF">GCM10010170_041970</name>
</gene>
<evidence type="ECO:0000256" key="3">
    <source>
        <dbReference type="ARBA" id="ARBA00022989"/>
    </source>
</evidence>
<feature type="transmembrane region" description="Helical" evidence="5">
    <location>
        <begin position="154"/>
        <end position="173"/>
    </location>
</feature>
<keyword evidence="7" id="KW-1185">Reference proteome</keyword>
<feature type="transmembrane region" description="Helical" evidence="5">
    <location>
        <begin position="193"/>
        <end position="219"/>
    </location>
</feature>
<feature type="transmembrane region" description="Helical" evidence="5">
    <location>
        <begin position="231"/>
        <end position="254"/>
    </location>
</feature>
<dbReference type="EMBL" id="BAAARV010000031">
    <property type="protein sequence ID" value="GAA2351695.1"/>
    <property type="molecule type" value="Genomic_DNA"/>
</dbReference>
<comment type="caution">
    <text evidence="6">The sequence shown here is derived from an EMBL/GenBank/DDBJ whole genome shotgun (WGS) entry which is preliminary data.</text>
</comment>